<dbReference type="PANTHER" id="PTHR24147:SF74">
    <property type="entry name" value="RIKEN CDNA 4932414N04 GENE"/>
    <property type="match status" value="1"/>
</dbReference>
<gene>
    <name evidence="4" type="ORF">P879_04093</name>
</gene>
<feature type="coiled-coil region" evidence="2">
    <location>
        <begin position="1316"/>
        <end position="1343"/>
    </location>
</feature>
<feature type="region of interest" description="Disordered" evidence="3">
    <location>
        <begin position="249"/>
        <end position="293"/>
    </location>
</feature>
<protein>
    <recommendedName>
        <fullName evidence="6">Ankyrin repeat domain-containing protein 26</fullName>
    </recommendedName>
</protein>
<feature type="region of interest" description="Disordered" evidence="3">
    <location>
        <begin position="951"/>
        <end position="981"/>
    </location>
</feature>
<evidence type="ECO:0000313" key="4">
    <source>
        <dbReference type="EMBL" id="KAF8567382.1"/>
    </source>
</evidence>
<organism evidence="4 5">
    <name type="scientific">Paragonimus westermani</name>
    <dbReference type="NCBI Taxonomy" id="34504"/>
    <lineage>
        <taxon>Eukaryota</taxon>
        <taxon>Metazoa</taxon>
        <taxon>Spiralia</taxon>
        <taxon>Lophotrochozoa</taxon>
        <taxon>Platyhelminthes</taxon>
        <taxon>Trematoda</taxon>
        <taxon>Digenea</taxon>
        <taxon>Plagiorchiida</taxon>
        <taxon>Troglotremata</taxon>
        <taxon>Troglotrematidae</taxon>
        <taxon>Paragonimus</taxon>
    </lineage>
</organism>
<feature type="repeat" description="ANK" evidence="1">
    <location>
        <begin position="61"/>
        <end position="93"/>
    </location>
</feature>
<keyword evidence="1" id="KW-0040">ANK repeat</keyword>
<dbReference type="SUPFAM" id="SSF48403">
    <property type="entry name" value="Ankyrin repeat"/>
    <property type="match status" value="1"/>
</dbReference>
<feature type="coiled-coil region" evidence="2">
    <location>
        <begin position="1573"/>
        <end position="1600"/>
    </location>
</feature>
<reference evidence="4 5" key="1">
    <citation type="submission" date="2019-07" db="EMBL/GenBank/DDBJ databases">
        <title>Annotation for the trematode Paragonimus westermani.</title>
        <authorList>
            <person name="Choi Y.-J."/>
        </authorList>
    </citation>
    <scope>NUCLEOTIDE SEQUENCE [LARGE SCALE GENOMIC DNA]</scope>
    <source>
        <strain evidence="4">180907_Pwestermani</strain>
    </source>
</reference>
<feature type="repeat" description="ANK" evidence="1">
    <location>
        <begin position="28"/>
        <end position="60"/>
    </location>
</feature>
<feature type="region of interest" description="Disordered" evidence="3">
    <location>
        <begin position="156"/>
        <end position="206"/>
    </location>
</feature>
<feature type="compositionally biased region" description="Basic and acidic residues" evidence="3">
    <location>
        <begin position="1541"/>
        <end position="1551"/>
    </location>
</feature>
<dbReference type="Proteomes" id="UP000699462">
    <property type="component" value="Unassembled WGS sequence"/>
</dbReference>
<dbReference type="OrthoDB" id="6066131at2759"/>
<dbReference type="InterPro" id="IPR002110">
    <property type="entry name" value="Ankyrin_rpt"/>
</dbReference>
<feature type="compositionally biased region" description="Polar residues" evidence="3">
    <location>
        <begin position="256"/>
        <end position="274"/>
    </location>
</feature>
<dbReference type="InterPro" id="IPR036770">
    <property type="entry name" value="Ankyrin_rpt-contain_sf"/>
</dbReference>
<dbReference type="PANTHER" id="PTHR24147">
    <property type="entry name" value="ANKYRIN REPEAT DOMAIN 36-RELATED"/>
    <property type="match status" value="1"/>
</dbReference>
<dbReference type="SMART" id="SM00248">
    <property type="entry name" value="ANK"/>
    <property type="match status" value="3"/>
</dbReference>
<dbReference type="EMBL" id="JTDF01003915">
    <property type="protein sequence ID" value="KAF8567382.1"/>
    <property type="molecule type" value="Genomic_DNA"/>
</dbReference>
<comment type="caution">
    <text evidence="4">The sequence shown here is derived from an EMBL/GenBank/DDBJ whole genome shotgun (WGS) entry which is preliminary data.</text>
</comment>
<sequence>MKAIQSKSYECVDLLIVYKADLNVVDKNGDTAIHQAVRGGSVVLTERILNAGISIDLPNKYLLTPLHLAVNTGNVAMVAFLLEHQAKVDCVDVNKRSALMFGCIIGSLPIVELLIQNGANIRLKDNEGFTALKYAQLYHHTECKMAVLDARKHSSSSRAGVCSPTDHSQGSTDEDVPNRRRTKKTPGKTSSNKPTSVPIDKAHISVPKIFIENDETRYQPIGSETDEGGGSSAVDQFVGELGVINLTLAQRKRSPSETNHSHGVNGDGTENTPSVICGSRHSPDGGLATTPSPPIPVLSVSSIASTTAPRVSLSQCVVSSGDAQINNVHRSESAVDRREETVTNFQNSADRRVQNTLVPKIHMNLPFDRIDSLTKYSPVDRVLKLDEDSWNSDTDTEGKNKMATVEARIGQKIREHARISFLSQSTGRSSASNHTASPVAGSPSADNIAEKNASGWDTEEDNKSVSSKSRPGSRELEGSPMVHSDWDSKSPSARTQNADQFNEFTLPQESQLGTTNFRIYDQHMESSSAFYGPFRKAVEWDSSEDSLSVESNEDSCDEEMGEVEGRIPKEEISCAMKPGTMTSGQLDTLGDKGPGFGFADNCGVELGPQSLPEISKVLEDENSVKQGCKEMQGASVKDHVVVSLKSAASEEDESEQLNLSPILEVDEEVGIGGHDKLWSGIAVHLQSDVVQKDPTVVLSSGNLSPYHCAIVDQKDVSQEYSSSEDDVFTSGINKEKQFGKGDIITMHEELRPFGGKRDGSTALVPLVTDLQAPDQIISSTLNFSTLNGVPSMPDLPRVRDTRPRRVPPRRKAYMITEQNKEPFAEFVGGCTEQVEEKKTDGYLFAEDTNQNEPGEDEFAETTNDLHMTLEDFLTADEKVSMHSTDSDLVDFAGIDLENFDDGRVGISSDGTGRRVTEISPKLVPRTSRSIKRGNEEPHVDATIENTESVTLASSADLIPDPSKTGRLNKKAPQGPSSRDAIQSMFPSVVNGSQQSVDLSCSSFAHNKPLENTLSDGRAPETLNELTRKLLPGHSQSIDGPVEDTGMCSLENLQSKLIAALRALQLEHKSHEELEEARDAAESKLRSLTLKLAGIRTAGEVDDTFGDLLNSTDINQLTLLRNEIAQSKLEKQKLESRAEIIHLNEQLQAVNEEKKKADILLQEALSEIQRYKLDVARVDQLKTELRDIRQTLEQERASWGSEISQLKQEFYTVQQTTHMNITNQEYSKQNLFSRKKHGGPGHSTVASSPEETLIRAEQTEKSNFGCQYPVCEDVGTDVQSLADIGELQTIAGGQTGDGELVSGKYPLISLSKRVFEWDKLISEHDRLQDLLKAAEERLSNVQEADQLLFEKLILVVSGKDDDPRLTARMSQLPQSEQRRLHACFSLLHKSQELKRTSPTGVQEVPENPEVLKLNQSTLEEFMKLLTSTEERVNQLHSIIETSKQSHEAEVKQLREQLTVSEAHVAELKVALETKEQKTTTDPVLPRRTCQQITQTNMDEAGDLNSLDLTNHVIGDLRSRLERAEQKVENLSRTNSGNLSSEHSAKHEESTNKVHTVEKNEIHYSRPSTPICGEVLELRQRLTELQVDHDRLVKENKRLTAKADRAKGYSEKRKQNTCYHNPVYSTAPPIPICPAFPSGLANTIMSPLNLGFSNCLCIPQTPWNPTHCIMSRCILNHDVCDKQENAPPQKSIRQCSAPHPSCERPNNRPFRNTLSKTNYQSSWSLDQDEPELEDNSQLVGLHCLNDNKPFMKNQASEGICEDLLEKLRPEIDRSITRHIEASGSLLS</sequence>
<feature type="coiled-coil region" evidence="2">
    <location>
        <begin position="1435"/>
        <end position="1469"/>
    </location>
</feature>
<evidence type="ECO:0000256" key="1">
    <source>
        <dbReference type="PROSITE-ProRule" id="PRU00023"/>
    </source>
</evidence>
<evidence type="ECO:0000313" key="5">
    <source>
        <dbReference type="Proteomes" id="UP000699462"/>
    </source>
</evidence>
<feature type="region of interest" description="Disordered" evidence="3">
    <location>
        <begin position="422"/>
        <end position="495"/>
    </location>
</feature>
<dbReference type="Gene3D" id="1.25.40.20">
    <property type="entry name" value="Ankyrin repeat-containing domain"/>
    <property type="match status" value="2"/>
</dbReference>
<accession>A0A8T0DJB6</accession>
<feature type="compositionally biased region" description="Polar residues" evidence="3">
    <location>
        <begin position="422"/>
        <end position="436"/>
    </location>
</feature>
<dbReference type="InterPro" id="IPR050657">
    <property type="entry name" value="Ankyrin_repeat_domain"/>
</dbReference>
<name>A0A8T0DJB6_9TREM</name>
<dbReference type="Pfam" id="PF12796">
    <property type="entry name" value="Ank_2"/>
    <property type="match status" value="1"/>
</dbReference>
<dbReference type="PROSITE" id="PS50088">
    <property type="entry name" value="ANK_REPEAT"/>
    <property type="match status" value="3"/>
</dbReference>
<keyword evidence="2" id="KW-0175">Coiled coil</keyword>
<feature type="coiled-coil region" evidence="2">
    <location>
        <begin position="1116"/>
        <end position="1208"/>
    </location>
</feature>
<dbReference type="PROSITE" id="PS50297">
    <property type="entry name" value="ANK_REP_REGION"/>
    <property type="match status" value="3"/>
</dbReference>
<evidence type="ECO:0000256" key="3">
    <source>
        <dbReference type="SAM" id="MobiDB-lite"/>
    </source>
</evidence>
<feature type="region of interest" description="Disordered" evidence="3">
    <location>
        <begin position="1523"/>
        <end position="1551"/>
    </location>
</feature>
<feature type="coiled-coil region" evidence="2">
    <location>
        <begin position="1063"/>
        <end position="1090"/>
    </location>
</feature>
<evidence type="ECO:0008006" key="6">
    <source>
        <dbReference type="Google" id="ProtNLM"/>
    </source>
</evidence>
<feature type="repeat" description="ANK" evidence="1">
    <location>
        <begin position="94"/>
        <end position="126"/>
    </location>
</feature>
<dbReference type="Pfam" id="PF00023">
    <property type="entry name" value="Ank"/>
    <property type="match status" value="1"/>
</dbReference>
<evidence type="ECO:0000256" key="2">
    <source>
        <dbReference type="SAM" id="Coils"/>
    </source>
</evidence>
<feature type="region of interest" description="Disordered" evidence="3">
    <location>
        <begin position="1687"/>
        <end position="1711"/>
    </location>
</feature>
<feature type="compositionally biased region" description="Polar residues" evidence="3">
    <location>
        <begin position="1529"/>
        <end position="1540"/>
    </location>
</feature>
<keyword evidence="5" id="KW-1185">Reference proteome</keyword>
<proteinExistence type="predicted"/>